<evidence type="ECO:0000313" key="1">
    <source>
        <dbReference type="EMBL" id="SVA43264.1"/>
    </source>
</evidence>
<dbReference type="Gene3D" id="3.40.50.620">
    <property type="entry name" value="HUPs"/>
    <property type="match status" value="1"/>
</dbReference>
<gene>
    <name evidence="1" type="ORF">METZ01_LOCUS96118</name>
</gene>
<sequence length="208" mass="23791">GIPNNSQNKKIVCCIFDELSAVSCLETIKQGFDVKIVIYYAKESELLRLVKIVNQIIHRTVQSKINLEFYKISPGLPIMLLTEVTIELLSRIAKLNGIKRISLSLSTLIHPIDFLEEMVMRVYNETLIPYLPLSGLDTNILESAKEIGLDKYFPKIKKISKSMYYNSKQSRKKPEKIAEQAIMTRKIILIKMGPNNVHDILDAIRSKQ</sequence>
<reference evidence="1" key="1">
    <citation type="submission" date="2018-05" db="EMBL/GenBank/DDBJ databases">
        <authorList>
            <person name="Lanie J.A."/>
            <person name="Ng W.-L."/>
            <person name="Kazmierczak K.M."/>
            <person name="Andrzejewski T.M."/>
            <person name="Davidsen T.M."/>
            <person name="Wayne K.J."/>
            <person name="Tettelin H."/>
            <person name="Glass J.I."/>
            <person name="Rusch D."/>
            <person name="Podicherti R."/>
            <person name="Tsui H.-C.T."/>
            <person name="Winkler M.E."/>
        </authorList>
    </citation>
    <scope>NUCLEOTIDE SEQUENCE</scope>
</reference>
<feature type="non-terminal residue" evidence="1">
    <location>
        <position position="1"/>
    </location>
</feature>
<proteinExistence type="predicted"/>
<dbReference type="EMBL" id="UINC01009658">
    <property type="protein sequence ID" value="SVA43264.1"/>
    <property type="molecule type" value="Genomic_DNA"/>
</dbReference>
<protein>
    <submittedName>
        <fullName evidence="1">Uncharacterized protein</fullName>
    </submittedName>
</protein>
<dbReference type="InterPro" id="IPR014729">
    <property type="entry name" value="Rossmann-like_a/b/a_fold"/>
</dbReference>
<organism evidence="1">
    <name type="scientific">marine metagenome</name>
    <dbReference type="NCBI Taxonomy" id="408172"/>
    <lineage>
        <taxon>unclassified sequences</taxon>
        <taxon>metagenomes</taxon>
        <taxon>ecological metagenomes</taxon>
    </lineage>
</organism>
<accession>A0A381VSM7</accession>
<name>A0A381VSM7_9ZZZZ</name>
<dbReference type="AlphaFoldDB" id="A0A381VSM7"/>